<gene>
    <name evidence="1" type="ORF">WN48_01237</name>
</gene>
<evidence type="ECO:0000313" key="2">
    <source>
        <dbReference type="Proteomes" id="UP000250275"/>
    </source>
</evidence>
<protein>
    <submittedName>
        <fullName evidence="1">Uncharacterized protein</fullName>
    </submittedName>
</protein>
<keyword evidence="2" id="KW-1185">Reference proteome</keyword>
<organism evidence="1 2">
    <name type="scientific">Eufriesea mexicana</name>
    <dbReference type="NCBI Taxonomy" id="516756"/>
    <lineage>
        <taxon>Eukaryota</taxon>
        <taxon>Metazoa</taxon>
        <taxon>Ecdysozoa</taxon>
        <taxon>Arthropoda</taxon>
        <taxon>Hexapoda</taxon>
        <taxon>Insecta</taxon>
        <taxon>Pterygota</taxon>
        <taxon>Neoptera</taxon>
        <taxon>Endopterygota</taxon>
        <taxon>Hymenoptera</taxon>
        <taxon>Apocrita</taxon>
        <taxon>Aculeata</taxon>
        <taxon>Apoidea</taxon>
        <taxon>Anthophila</taxon>
        <taxon>Apidae</taxon>
        <taxon>Eufriesea</taxon>
    </lineage>
</organism>
<accession>A0A310SGW7</accession>
<dbReference type="Proteomes" id="UP000250275">
    <property type="component" value="Unassembled WGS sequence"/>
</dbReference>
<proteinExistence type="predicted"/>
<sequence length="87" mass="9513">MKYYFTNDRYDGGAGFEATVEKPYAHVTSLGRSLSVVASGVWRSLVRAGVSVTSSGITGIIYGVQSLESTNSYFNESNFDDITEKEQ</sequence>
<reference evidence="1 2" key="1">
    <citation type="submission" date="2015-07" db="EMBL/GenBank/DDBJ databases">
        <title>The genome of Eufriesea mexicana.</title>
        <authorList>
            <person name="Pan H."/>
            <person name="Kapheim K."/>
        </authorList>
    </citation>
    <scope>NUCLEOTIDE SEQUENCE [LARGE SCALE GENOMIC DNA]</scope>
    <source>
        <strain evidence="1">0111107269</strain>
        <tissue evidence="1">Whole body</tissue>
    </source>
</reference>
<dbReference type="EMBL" id="KQ761289">
    <property type="protein sequence ID" value="OAD57917.1"/>
    <property type="molecule type" value="Genomic_DNA"/>
</dbReference>
<evidence type="ECO:0000313" key="1">
    <source>
        <dbReference type="EMBL" id="OAD57917.1"/>
    </source>
</evidence>
<dbReference type="AlphaFoldDB" id="A0A310SGW7"/>
<name>A0A310SGW7_9HYME</name>